<keyword evidence="5" id="KW-1185">Reference proteome</keyword>
<dbReference type="PANTHER" id="PTHR10434:SF11">
    <property type="entry name" value="1-ACYL-SN-GLYCEROL-3-PHOSPHATE ACYLTRANSFERASE"/>
    <property type="match status" value="1"/>
</dbReference>
<keyword evidence="1 4" id="KW-0808">Transferase</keyword>
<name>A0A6N7XB08_9ACTN</name>
<dbReference type="GO" id="GO:0006654">
    <property type="term" value="P:phosphatidic acid biosynthetic process"/>
    <property type="evidence" value="ECO:0007669"/>
    <property type="project" value="TreeGrafter"/>
</dbReference>
<dbReference type="Pfam" id="PF01553">
    <property type="entry name" value="Acyltransferase"/>
    <property type="match status" value="1"/>
</dbReference>
<dbReference type="PANTHER" id="PTHR10434">
    <property type="entry name" value="1-ACYL-SN-GLYCEROL-3-PHOSPHATE ACYLTRANSFERASE"/>
    <property type="match status" value="1"/>
</dbReference>
<evidence type="ECO:0000256" key="1">
    <source>
        <dbReference type="ARBA" id="ARBA00022679"/>
    </source>
</evidence>
<feature type="domain" description="Phospholipid/glycerol acyltransferase" evidence="3">
    <location>
        <begin position="99"/>
        <end position="214"/>
    </location>
</feature>
<evidence type="ECO:0000313" key="4">
    <source>
        <dbReference type="EMBL" id="MST72732.1"/>
    </source>
</evidence>
<dbReference type="AlphaFoldDB" id="A0A6N7XB08"/>
<evidence type="ECO:0000256" key="2">
    <source>
        <dbReference type="ARBA" id="ARBA00023315"/>
    </source>
</evidence>
<evidence type="ECO:0000259" key="3">
    <source>
        <dbReference type="SMART" id="SM00563"/>
    </source>
</evidence>
<dbReference type="GO" id="GO:0003841">
    <property type="term" value="F:1-acylglycerol-3-phosphate O-acyltransferase activity"/>
    <property type="evidence" value="ECO:0007669"/>
    <property type="project" value="TreeGrafter"/>
</dbReference>
<accession>A0A6N7XB08</accession>
<dbReference type="RefSeq" id="WP_154435165.1">
    <property type="nucleotide sequence ID" value="NZ_VUNC01000004.1"/>
</dbReference>
<dbReference type="Proteomes" id="UP000469325">
    <property type="component" value="Unassembled WGS sequence"/>
</dbReference>
<protein>
    <submittedName>
        <fullName evidence="4">1-acyl-sn-glycerol-3-phosphate acyltransferase</fullName>
    </submittedName>
</protein>
<dbReference type="EMBL" id="VUNC01000004">
    <property type="protein sequence ID" value="MST72732.1"/>
    <property type="molecule type" value="Genomic_DNA"/>
</dbReference>
<gene>
    <name evidence="4" type="ORF">FYJ68_06395</name>
</gene>
<evidence type="ECO:0000313" key="5">
    <source>
        <dbReference type="Proteomes" id="UP000469325"/>
    </source>
</evidence>
<sequence>MHDQVGERGAASGINPSRRVRVNPLHVSEVKPEHVVEMPHWGTFSTPLGYDYLRRSRSQVVGYHVFRAILDAAACVVTRLFLGFKLRGRENVRALQGGFVSVCNHVQTLDCGMVLQALRGHRVYLLSIESNFSIALSGQFVRWGGAVPLSPNHRQLHELVVAMGDALGHGDVVHVYPETALLPYHRDLRAFATGAFNLAVRNHVPVLPMVITQRERRGLWRVLKRKPCLTLTCLPAIYPDESLGRVDATYDLAERCWQAMDAALRAGAVGD</sequence>
<dbReference type="CDD" id="cd07989">
    <property type="entry name" value="LPLAT_AGPAT-like"/>
    <property type="match status" value="1"/>
</dbReference>
<keyword evidence="2 4" id="KW-0012">Acyltransferase</keyword>
<comment type="caution">
    <text evidence="4">The sequence shown here is derived from an EMBL/GenBank/DDBJ whole genome shotgun (WGS) entry which is preliminary data.</text>
</comment>
<dbReference type="SMART" id="SM00563">
    <property type="entry name" value="PlsC"/>
    <property type="match status" value="1"/>
</dbReference>
<proteinExistence type="predicted"/>
<organism evidence="4 5">
    <name type="scientific">Olsenella porci</name>
    <dbReference type="NCBI Taxonomy" id="2652279"/>
    <lineage>
        <taxon>Bacteria</taxon>
        <taxon>Bacillati</taxon>
        <taxon>Actinomycetota</taxon>
        <taxon>Coriobacteriia</taxon>
        <taxon>Coriobacteriales</taxon>
        <taxon>Atopobiaceae</taxon>
        <taxon>Olsenella</taxon>
    </lineage>
</organism>
<reference evidence="4 5" key="1">
    <citation type="submission" date="2019-08" db="EMBL/GenBank/DDBJ databases">
        <title>In-depth cultivation of the pig gut microbiome towards novel bacterial diversity and tailored functional studies.</title>
        <authorList>
            <person name="Wylensek D."/>
            <person name="Hitch T.C.A."/>
            <person name="Clavel T."/>
        </authorList>
    </citation>
    <scope>NUCLEOTIDE SEQUENCE [LARGE SCALE GENOMIC DNA]</scope>
    <source>
        <strain evidence="4 5">CA-Schmier-601-WT-1</strain>
    </source>
</reference>
<dbReference type="InterPro" id="IPR002123">
    <property type="entry name" value="Plipid/glycerol_acylTrfase"/>
</dbReference>